<dbReference type="PANTHER" id="PTHR47186:SF42">
    <property type="entry name" value="DISEASE RESISTANCE RPP13-LIKE PROTEIN 1"/>
    <property type="match status" value="1"/>
</dbReference>
<accession>A0A445AJL4</accession>
<dbReference type="SUPFAM" id="SSF52058">
    <property type="entry name" value="L domain-like"/>
    <property type="match status" value="1"/>
</dbReference>
<name>A0A445AJL4_ARAHY</name>
<sequence>MHMRTFLNVNVHFASIHIENELLFSLLQLRCLRVLSFKYFFIESLPDSIENLIHLYYLDLSYTPIVRLPESLCKLYNLQTLKLSYCNKLEMLPSRMQDLVNLRHLNIEETFSLIEMPKGMSNLKHLNSLWHYIVGRDKENGIRELGTLDNLHGSLCISNLENVNNSCEASEAKMSNKKHINILELKWLSHCDIDIVDFQNEREILNKLQPHRNLKELSIVGYRSETFPNWLGLGLSCYSNMTKLRMNGCKNCRQLPSLGQLPSLQHMELFGLDGLERIGGEFYKNGESSHEGTHFRSLQSLAFHRMHGWREWHIPDGFDGFPKLKRLSIHDCPVLSGDLPAHLPALEQLTIWKCEELALSLQRAPQLHQLLVMGTACYRNSARCEVLISETRQTKSALKCLPRIQSVYLQALIIKDCWSAISISGDYLPATLQYLQICNCSKLTFSEPLQHTWLREIFVYKCDSLTLFPLLALPNLKALSITYCPHLVSMPELRFVAPHLETLYIAYCPEMDSFGEECLPRSLTTLRIHNCQKLARWITSNGLRSQGLTHLILTFWKEVKSFPREGCLPTSLESLQLWYFSNLETLDCKGLHHLTSLQQLTIKYCPKLENFTQENLPASVAKLRIGEESPLRRKLEEMNDPRIQYKPDDYFIGSVNNLEILMRI</sequence>
<evidence type="ECO:0000313" key="3">
    <source>
        <dbReference type="Proteomes" id="UP000289738"/>
    </source>
</evidence>
<dbReference type="AlphaFoldDB" id="A0A445AJL4"/>
<dbReference type="PANTHER" id="PTHR47186">
    <property type="entry name" value="LEUCINE-RICH REPEAT-CONTAINING PROTEIN 57"/>
    <property type="match status" value="1"/>
</dbReference>
<protein>
    <recommendedName>
        <fullName evidence="1">R13L1/DRL21-like LRR repeat region domain-containing protein</fullName>
    </recommendedName>
</protein>
<dbReference type="Pfam" id="PF25019">
    <property type="entry name" value="LRR_R13L1-DRL21"/>
    <property type="match status" value="1"/>
</dbReference>
<feature type="domain" description="R13L1/DRL21-like LRR repeat region" evidence="1">
    <location>
        <begin position="142"/>
        <end position="269"/>
    </location>
</feature>
<dbReference type="InterPro" id="IPR032675">
    <property type="entry name" value="LRR_dom_sf"/>
</dbReference>
<dbReference type="EMBL" id="SDMP01000012">
    <property type="protein sequence ID" value="RYR26612.1"/>
    <property type="molecule type" value="Genomic_DNA"/>
</dbReference>
<dbReference type="Gramene" id="arahy.Tifrunner.gnm2.ann2.Ah12g314300.1">
    <property type="protein sequence ID" value="arahy.Tifrunner.gnm2.ann2.Ah12g314300.1-CDS"/>
    <property type="gene ID" value="arahy.Tifrunner.gnm2.ann2.Ah12g314300"/>
</dbReference>
<dbReference type="InterPro" id="IPR056789">
    <property type="entry name" value="LRR_R13L1-DRL21"/>
</dbReference>
<evidence type="ECO:0000313" key="2">
    <source>
        <dbReference type="EMBL" id="RYR26612.1"/>
    </source>
</evidence>
<dbReference type="OrthoDB" id="630536at2759"/>
<dbReference type="SUPFAM" id="SSF52047">
    <property type="entry name" value="RNI-like"/>
    <property type="match status" value="1"/>
</dbReference>
<reference evidence="2 3" key="1">
    <citation type="submission" date="2019-01" db="EMBL/GenBank/DDBJ databases">
        <title>Sequencing of cultivated peanut Arachis hypogaea provides insights into genome evolution and oil improvement.</title>
        <authorList>
            <person name="Chen X."/>
        </authorList>
    </citation>
    <scope>NUCLEOTIDE SEQUENCE [LARGE SCALE GENOMIC DNA]</scope>
    <source>
        <strain evidence="3">cv. Fuhuasheng</strain>
        <strain evidence="2">GDAAS-fuhuasheng2018</strain>
        <tissue evidence="2">Leaves</tissue>
    </source>
</reference>
<organism evidence="2 3">
    <name type="scientific">Arachis hypogaea</name>
    <name type="common">Peanut</name>
    <dbReference type="NCBI Taxonomy" id="3818"/>
    <lineage>
        <taxon>Eukaryota</taxon>
        <taxon>Viridiplantae</taxon>
        <taxon>Streptophyta</taxon>
        <taxon>Embryophyta</taxon>
        <taxon>Tracheophyta</taxon>
        <taxon>Spermatophyta</taxon>
        <taxon>Magnoliopsida</taxon>
        <taxon>eudicotyledons</taxon>
        <taxon>Gunneridae</taxon>
        <taxon>Pentapetalae</taxon>
        <taxon>rosids</taxon>
        <taxon>fabids</taxon>
        <taxon>Fabales</taxon>
        <taxon>Fabaceae</taxon>
        <taxon>Papilionoideae</taxon>
        <taxon>50 kb inversion clade</taxon>
        <taxon>dalbergioids sensu lato</taxon>
        <taxon>Dalbergieae</taxon>
        <taxon>Pterocarpus clade</taxon>
        <taxon>Arachis</taxon>
    </lineage>
</organism>
<proteinExistence type="predicted"/>
<keyword evidence="3" id="KW-1185">Reference proteome</keyword>
<evidence type="ECO:0000259" key="1">
    <source>
        <dbReference type="Pfam" id="PF25019"/>
    </source>
</evidence>
<dbReference type="STRING" id="3818.A0A445AJL4"/>
<dbReference type="SMR" id="A0A445AJL4"/>
<comment type="caution">
    <text evidence="2">The sequence shown here is derived from an EMBL/GenBank/DDBJ whole genome shotgun (WGS) entry which is preliminary data.</text>
</comment>
<dbReference type="Gene3D" id="3.80.10.10">
    <property type="entry name" value="Ribonuclease Inhibitor"/>
    <property type="match status" value="2"/>
</dbReference>
<dbReference type="Proteomes" id="UP000289738">
    <property type="component" value="Chromosome B02"/>
</dbReference>
<dbReference type="EMBL" id="SDMP01000012">
    <property type="protein sequence ID" value="RYR26613.1"/>
    <property type="molecule type" value="Genomic_DNA"/>
</dbReference>
<gene>
    <name evidence="2" type="ORF">Ahy_B02g060881</name>
</gene>